<dbReference type="Pfam" id="PF06294">
    <property type="entry name" value="CH_2"/>
    <property type="match status" value="1"/>
</dbReference>
<feature type="domain" description="Calponin-homology (CH)" evidence="1">
    <location>
        <begin position="2"/>
        <end position="107"/>
    </location>
</feature>
<dbReference type="InterPro" id="IPR001715">
    <property type="entry name" value="CH_dom"/>
</dbReference>
<dbReference type="GO" id="GO:0005737">
    <property type="term" value="C:cytoplasm"/>
    <property type="evidence" value="ECO:0007669"/>
    <property type="project" value="UniProtKB-ARBA"/>
</dbReference>
<organism evidence="2 3">
    <name type="scientific">Hypothenemus hampei</name>
    <name type="common">Coffee berry borer</name>
    <dbReference type="NCBI Taxonomy" id="57062"/>
    <lineage>
        <taxon>Eukaryota</taxon>
        <taxon>Metazoa</taxon>
        <taxon>Ecdysozoa</taxon>
        <taxon>Arthropoda</taxon>
        <taxon>Hexapoda</taxon>
        <taxon>Insecta</taxon>
        <taxon>Pterygota</taxon>
        <taxon>Neoptera</taxon>
        <taxon>Endopterygota</taxon>
        <taxon>Coleoptera</taxon>
        <taxon>Polyphaga</taxon>
        <taxon>Cucujiformia</taxon>
        <taxon>Curculionidae</taxon>
        <taxon>Scolytinae</taxon>
        <taxon>Hypothenemus</taxon>
    </lineage>
</organism>
<dbReference type="InterPro" id="IPR010441">
    <property type="entry name" value="CH_2"/>
</dbReference>
<dbReference type="Gene3D" id="1.10.418.10">
    <property type="entry name" value="Calponin-like domain"/>
    <property type="match status" value="1"/>
</dbReference>
<name>A0ABD1EZQ2_HYPHA</name>
<sequence>MKFDIDDLFRWVDKHEITRQKKNLHRDFSDAVPLAEILKKYYPKLVDLHNYVPRNAVSQKLINWETLNRKVLNKIKINLTFAEQEQLAKAAPGAIEKLLHKIKTKVESQIESFEKRPDPNEKVYFLEGMANDESPEDVLDVKIKTGTRTSSQKLLPVNVYNKMEKELTEKGEEVFKLQQQVGHLENIISIKDERINDLTRQLQEMVNGDGDNNPTSTRSRFFNKIF</sequence>
<dbReference type="InterPro" id="IPR036872">
    <property type="entry name" value="CH_dom_sf"/>
</dbReference>
<evidence type="ECO:0000313" key="2">
    <source>
        <dbReference type="EMBL" id="KAL1506529.1"/>
    </source>
</evidence>
<dbReference type="EMBL" id="JBDJPC010000004">
    <property type="protein sequence ID" value="KAL1506529.1"/>
    <property type="molecule type" value="Genomic_DNA"/>
</dbReference>
<dbReference type="SUPFAM" id="SSF47576">
    <property type="entry name" value="Calponin-homology domain, CH-domain"/>
    <property type="match status" value="1"/>
</dbReference>
<accession>A0ABD1EZQ2</accession>
<evidence type="ECO:0000313" key="3">
    <source>
        <dbReference type="Proteomes" id="UP001566132"/>
    </source>
</evidence>
<dbReference type="PROSITE" id="PS50021">
    <property type="entry name" value="CH"/>
    <property type="match status" value="1"/>
</dbReference>
<dbReference type="PANTHER" id="PTHR12509">
    <property type="entry name" value="SPERMATOGENESIS-ASSOCIATED 4-RELATED"/>
    <property type="match status" value="1"/>
</dbReference>
<gene>
    <name evidence="2" type="ORF">ABEB36_005873</name>
</gene>
<dbReference type="PANTHER" id="PTHR12509:SF9">
    <property type="entry name" value="SPERM FLAGELLAR PROTEIN 1 ISOFORM X1"/>
    <property type="match status" value="1"/>
</dbReference>
<dbReference type="FunFam" id="1.10.418.10:FF:000059">
    <property type="entry name" value="RIKEN cDNA 6430531B16 gene"/>
    <property type="match status" value="1"/>
</dbReference>
<protein>
    <recommendedName>
        <fullName evidence="1">Calponin-homology (CH) domain-containing protein</fullName>
    </recommendedName>
</protein>
<evidence type="ECO:0000259" key="1">
    <source>
        <dbReference type="PROSITE" id="PS50021"/>
    </source>
</evidence>
<dbReference type="InterPro" id="IPR052111">
    <property type="entry name" value="Spermatogenesis_Ciliary_MAP"/>
</dbReference>
<proteinExistence type="predicted"/>
<reference evidence="2 3" key="1">
    <citation type="submission" date="2024-05" db="EMBL/GenBank/DDBJ databases">
        <title>Genetic variation in Jamaican populations of the coffee berry borer (Hypothenemus hampei).</title>
        <authorList>
            <person name="Errbii M."/>
            <person name="Myrie A."/>
        </authorList>
    </citation>
    <scope>NUCLEOTIDE SEQUENCE [LARGE SCALE GENOMIC DNA]</scope>
    <source>
        <strain evidence="2">JA-Hopewell-2020-01-JO</strain>
        <tissue evidence="2">Whole body</tissue>
    </source>
</reference>
<comment type="caution">
    <text evidence="2">The sequence shown here is derived from an EMBL/GenBank/DDBJ whole genome shotgun (WGS) entry which is preliminary data.</text>
</comment>
<keyword evidence="3" id="KW-1185">Reference proteome</keyword>
<dbReference type="AlphaFoldDB" id="A0ABD1EZQ2"/>
<dbReference type="Proteomes" id="UP001566132">
    <property type="component" value="Unassembled WGS sequence"/>
</dbReference>